<keyword evidence="4" id="KW-1185">Reference proteome</keyword>
<keyword evidence="1" id="KW-0802">TPR repeat</keyword>
<dbReference type="Pfam" id="PF13424">
    <property type="entry name" value="TPR_12"/>
    <property type="match status" value="5"/>
</dbReference>
<dbReference type="InterPro" id="IPR019734">
    <property type="entry name" value="TPR_rpt"/>
</dbReference>
<dbReference type="GO" id="GO:0043531">
    <property type="term" value="F:ADP binding"/>
    <property type="evidence" value="ECO:0007669"/>
    <property type="project" value="InterPro"/>
</dbReference>
<dbReference type="Pfam" id="PF13181">
    <property type="entry name" value="TPR_8"/>
    <property type="match status" value="3"/>
</dbReference>
<dbReference type="Gene3D" id="3.40.50.300">
    <property type="entry name" value="P-loop containing nucleotide triphosphate hydrolases"/>
    <property type="match status" value="1"/>
</dbReference>
<dbReference type="PANTHER" id="PTHR19959:SF119">
    <property type="entry name" value="FUNGAL LIPASE-LIKE DOMAIN-CONTAINING PROTEIN"/>
    <property type="match status" value="1"/>
</dbReference>
<dbReference type="SUPFAM" id="SSF52540">
    <property type="entry name" value="P-loop containing nucleoside triphosphate hydrolases"/>
    <property type="match status" value="1"/>
</dbReference>
<reference evidence="3" key="1">
    <citation type="journal article" date="2021" name="Mol. Ecol. Resour.">
        <title>Apolygus lucorum genome provides insights into omnivorousness and mesophyll feeding.</title>
        <authorList>
            <person name="Liu Y."/>
            <person name="Liu H."/>
            <person name="Wang H."/>
            <person name="Huang T."/>
            <person name="Liu B."/>
            <person name="Yang B."/>
            <person name="Yin L."/>
            <person name="Li B."/>
            <person name="Zhang Y."/>
            <person name="Zhang S."/>
            <person name="Jiang F."/>
            <person name="Zhang X."/>
            <person name="Ren Y."/>
            <person name="Wang B."/>
            <person name="Wang S."/>
            <person name="Lu Y."/>
            <person name="Wu K."/>
            <person name="Fan W."/>
            <person name="Wang G."/>
        </authorList>
    </citation>
    <scope>NUCLEOTIDE SEQUENCE</scope>
    <source>
        <strain evidence="3">12Hb</strain>
    </source>
</reference>
<feature type="repeat" description="TPR" evidence="1">
    <location>
        <begin position="1495"/>
        <end position="1528"/>
    </location>
</feature>
<accession>A0A8S9XMZ4</accession>
<evidence type="ECO:0000313" key="3">
    <source>
        <dbReference type="EMBL" id="KAF6209974.1"/>
    </source>
</evidence>
<sequence length="1991" mass="230878">MDNRLKVEECLERFLAEFVVVFERYYSEYYNCMLRTIPSDGDWGKFHEKILDLTRIEGEELNKLERTIWLTGVLQKLVHSVGVHFDDENLKKVKTILAELRKEPHRIRETLLASAGIIFQTFEKQFMQLDSTTRNWNDLDKIVHDSVDRVISYYTKNPGTSFNSSSITTALISGKSKHYHGKLSPRGHTVMMNNTSITTKHLFETVVSKHETANYQSDVNVKLRYRAEFGREQVIQIAQYQYHVDEEMISRMISKVNEAIQVRTEHGQFDWALKNISQRAERDVKRLWSLIKNHFYKVSATLASLEEELKEDAKDLGTIERKRLRVEESLERFVSEFVVIFEDYFSEYYLCMLRKTPTNGKWNEMAEGILSLTRLGGAKSVIKLERTVWIIGVLQKVVHSVGVRFDKEKLNRVSETLVELMREPHRIRETLLKSACIIFQTFEKQFMQLDSTTRNWIYLDMVVHDSVNRVISYYKKNPGTSFNSTSITTALISGESKHYQGKLSPRGYTVMMGNTSITTKHLFEKVVSKNDTANCQCYVHQLGYRLPFAWEQVVDNGDRQIAHDQYQYHVDEEMISGITMKVGEDIHAGLETGKFDWAMQKIHQEAAKDVSRLWLLIKDHFSEVMECLTELGEEMKGANREVIESQSAPGGVWFDLTPPTEFFVGREEELKDLHSKTLRRSSKNSVNITVICGSGGMGKTQLGRQYTYLQCVATPRVFTHIIWLNAENEKLLLDSFMRLAPQIIHSKIPPANEKQRDLIVNQVYSLLSIKSALIVIDNVENSESLKRFLPLPFQSPNISIILISRNKEWNKEVSTVHLSTFNHEDAVSLLRKSAQFGEINESKLNEIVETLHRFPMALSMAAAYMRGNSVTIKGFLEKYIRVRNRGTFKALKRCGTYPRDNFAEALFNVWTMSLKAMKKEFDGEFAANILNILALANLENIDLEMFRQRSTECMEVSEIRCEMMKDFELENAFHLIIKYAFVNGGERLHISVIPLIQEITILHMIHNDEAMFETFDVIVFRLIFPEGDLKISENRRLLPILLKFLYHFNDMIIINQIREPSKKREVENLLSYFRQIVNKCGSKEGCNMSVELCMIAYRITENYYGKIHYKVPLSLNELANAYRASGRFQEAKIYLEKALEIQKELYNDTDHFDITTTMNNLANVHGKLNEYVKMVEYLEEVLSILEKTHLVNYHRASVVLYNLGITYGELRDHRKQRDCLERALQIVNRRGTTTTEDSIDKARLINNLGNAYGALGDHLKQVELYEQALFLREELYEGEDHVEVARSLHNLGMAIGDLGNHEKKKMLLEKALDMELRHYGEGGHIEIATTYYNLGIAWGKLGDNQTKREFLEKALEIEQKHYGINDVEIVITMFNLAISYRDLGHYEKSRDLLIKTLKIQNSVNRESIDISNTLFCLGTVYGYLQDYINQVDVLKNALKIKLMYYKQNDWKLVDTQNALGSAYGFLGEYHKQKDSYTKVLGIIERHLRSKHGEVARATNNIGNAEYCLRNYQEAKDEYERALQIQEKAYKEDFLRVAHILSNLGLSFYQIGVHKKAKQFLEKSLTMKIDYYGENHEEVRKTRNNLERVYEQLDIQDSTIEEIQPIGQNTKKHGSIQHRSSFHKTPQDATSYIDKKKTLLETTLEIEERTRISGLYTLDVVNVLYNLGIRYGELGEHGKEVEFLERALKIEEDHYGDDSNEIVNTLIHLGEAYGNLCNYKKQKEVLERVLAKKSNRIPTPKLVSIFDNLGKAYGSEGDLRKQRELYIRCLITKQKYYGEKHYEVAVTLNNLGNVAFHSKDFNSAIEMYEKSLIIQENRLQEELIGIAHILNNLGCCCMNLDDLEEARQFLEEAWAIKEEQLEKDDIEVTRTSYNLGTLYYKLGYEKIPNTILEKFLEMYDKYQNVNTSKCPRTLNQLAHLSDLLKTKNKVSILNESRENFESDYEVAMKLRRLGFGFEQAGDHDSANNSDDLANSAIARYFDLPSFYHVTYL</sequence>
<protein>
    <recommendedName>
        <fullName evidence="2">NB-ARC domain-containing protein</fullName>
    </recommendedName>
</protein>
<dbReference type="PANTHER" id="PTHR19959">
    <property type="entry name" value="KINESIN LIGHT CHAIN"/>
    <property type="match status" value="1"/>
</dbReference>
<dbReference type="SUPFAM" id="SSF48452">
    <property type="entry name" value="TPR-like"/>
    <property type="match status" value="4"/>
</dbReference>
<evidence type="ECO:0000259" key="2">
    <source>
        <dbReference type="Pfam" id="PF00931"/>
    </source>
</evidence>
<dbReference type="OrthoDB" id="5142960at2759"/>
<dbReference type="SMART" id="SM00028">
    <property type="entry name" value="TPR"/>
    <property type="match status" value="15"/>
</dbReference>
<proteinExistence type="predicted"/>
<feature type="repeat" description="TPR" evidence="1">
    <location>
        <begin position="1784"/>
        <end position="1817"/>
    </location>
</feature>
<dbReference type="Pfam" id="PF13374">
    <property type="entry name" value="TPR_10"/>
    <property type="match status" value="1"/>
</dbReference>
<feature type="repeat" description="TPR" evidence="1">
    <location>
        <begin position="1112"/>
        <end position="1145"/>
    </location>
</feature>
<dbReference type="InterPro" id="IPR002182">
    <property type="entry name" value="NB-ARC"/>
</dbReference>
<dbReference type="InterPro" id="IPR011990">
    <property type="entry name" value="TPR-like_helical_dom_sf"/>
</dbReference>
<dbReference type="PROSITE" id="PS50005">
    <property type="entry name" value="TPR"/>
    <property type="match status" value="6"/>
</dbReference>
<feature type="domain" description="NB-ARC" evidence="2">
    <location>
        <begin position="678"/>
        <end position="834"/>
    </location>
</feature>
<dbReference type="EMBL" id="WIXP02000006">
    <property type="protein sequence ID" value="KAF6209974.1"/>
    <property type="molecule type" value="Genomic_DNA"/>
</dbReference>
<dbReference type="InterPro" id="IPR027417">
    <property type="entry name" value="P-loop_NTPase"/>
</dbReference>
<dbReference type="Gene3D" id="1.25.40.10">
    <property type="entry name" value="Tetratricopeptide repeat domain"/>
    <property type="match status" value="5"/>
</dbReference>
<evidence type="ECO:0000313" key="4">
    <source>
        <dbReference type="Proteomes" id="UP000466442"/>
    </source>
</evidence>
<feature type="repeat" description="TPR" evidence="1">
    <location>
        <begin position="1242"/>
        <end position="1275"/>
    </location>
</feature>
<dbReference type="Proteomes" id="UP000466442">
    <property type="component" value="Unassembled WGS sequence"/>
</dbReference>
<gene>
    <name evidence="3" type="ORF">GE061_015729</name>
</gene>
<name>A0A8S9XMZ4_APOLU</name>
<feature type="repeat" description="TPR" evidence="1">
    <location>
        <begin position="1660"/>
        <end position="1693"/>
    </location>
</feature>
<dbReference type="Pfam" id="PF00931">
    <property type="entry name" value="NB-ARC"/>
    <property type="match status" value="1"/>
</dbReference>
<comment type="caution">
    <text evidence="3">The sequence shown here is derived from an EMBL/GenBank/DDBJ whole genome shotgun (WGS) entry which is preliminary data.</text>
</comment>
<evidence type="ECO:0000256" key="1">
    <source>
        <dbReference type="PROSITE-ProRule" id="PRU00339"/>
    </source>
</evidence>
<organism evidence="3 4">
    <name type="scientific">Apolygus lucorum</name>
    <name type="common">Small green plant bug</name>
    <name type="synonym">Lygocoris lucorum</name>
    <dbReference type="NCBI Taxonomy" id="248454"/>
    <lineage>
        <taxon>Eukaryota</taxon>
        <taxon>Metazoa</taxon>
        <taxon>Ecdysozoa</taxon>
        <taxon>Arthropoda</taxon>
        <taxon>Hexapoda</taxon>
        <taxon>Insecta</taxon>
        <taxon>Pterygota</taxon>
        <taxon>Neoptera</taxon>
        <taxon>Paraneoptera</taxon>
        <taxon>Hemiptera</taxon>
        <taxon>Heteroptera</taxon>
        <taxon>Panheteroptera</taxon>
        <taxon>Cimicomorpha</taxon>
        <taxon>Miridae</taxon>
        <taxon>Mirini</taxon>
        <taxon>Apolygus</taxon>
    </lineage>
</organism>
<feature type="repeat" description="TPR" evidence="1">
    <location>
        <begin position="1328"/>
        <end position="1361"/>
    </location>
</feature>